<keyword evidence="1" id="KW-0482">Metalloprotease</keyword>
<sequence>MHSIQRLVRFFCDRIRSIRKERIVIDMNHPLANLYGRAKQTLSTIGIALWIYLLVQLCVSLLLGLGLGSGVALFPELTFSYFDMMNFFNAIALLVVTPLSGGLATWFVSDSLRLSYRKQWSLRFRKRDIVHGFCVVLLCSFVSGLLINGLSLLLPAPIEQPDFGYSANALSNALLFVSVALVGPVVEEVFFRGTILRATAPYGRLFALGFSSFCFAMMHLNIAQGVPAFFMGFVLGWFYLKSNSLVVPVAIHVLNNTLAFLAMDESLAWIASIVILLAACYGVVYLALHARQIGAELDEAQGDPHFLTLVCTNPWLIAFFIVFVLASLGTLVTL</sequence>
<protein>
    <submittedName>
        <fullName evidence="1">CPBP family intramembrane metalloprotease</fullName>
    </submittedName>
</protein>
<organism evidence="1 2">
    <name type="scientific">Dubosiella muris</name>
    <dbReference type="NCBI Taxonomy" id="3038133"/>
    <lineage>
        <taxon>Bacteria</taxon>
        <taxon>Bacillati</taxon>
        <taxon>Bacillota</taxon>
        <taxon>Erysipelotrichia</taxon>
        <taxon>Erysipelotrichales</taxon>
        <taxon>Erysipelotrichaceae</taxon>
        <taxon>Dubosiella</taxon>
    </lineage>
</organism>
<dbReference type="Proteomes" id="UP000308836">
    <property type="component" value="Unassembled WGS sequence"/>
</dbReference>
<accession>A0AC61R5B8</accession>
<evidence type="ECO:0000313" key="2">
    <source>
        <dbReference type="Proteomes" id="UP000308836"/>
    </source>
</evidence>
<comment type="caution">
    <text evidence="1">The sequence shown here is derived from an EMBL/GenBank/DDBJ whole genome shotgun (WGS) entry which is preliminary data.</text>
</comment>
<keyword evidence="1" id="KW-0378">Hydrolase</keyword>
<reference evidence="1" key="1">
    <citation type="submission" date="2019-04" db="EMBL/GenBank/DDBJ databases">
        <title>Microbes associate with the intestines of laboratory mice.</title>
        <authorList>
            <person name="Navarre W."/>
            <person name="Wong E."/>
            <person name="Huang K."/>
            <person name="Tropini C."/>
            <person name="Ng K."/>
            <person name="Yu B."/>
        </authorList>
    </citation>
    <scope>NUCLEOTIDE SEQUENCE</scope>
    <source>
        <strain evidence="1">NM09_H32</strain>
    </source>
</reference>
<proteinExistence type="predicted"/>
<keyword evidence="2" id="KW-1185">Reference proteome</keyword>
<name>A0AC61R5B8_9FIRM</name>
<dbReference type="EMBL" id="SRYG01000025">
    <property type="protein sequence ID" value="TGY65007.1"/>
    <property type="molecule type" value="Genomic_DNA"/>
</dbReference>
<gene>
    <name evidence="1" type="ORF">E5336_10655</name>
</gene>
<evidence type="ECO:0000313" key="1">
    <source>
        <dbReference type="EMBL" id="TGY65007.1"/>
    </source>
</evidence>
<keyword evidence="1" id="KW-0645">Protease</keyword>